<dbReference type="AlphaFoldDB" id="A0AB37UBN8"/>
<dbReference type="InterPro" id="IPR011051">
    <property type="entry name" value="RmlC_Cupin_sf"/>
</dbReference>
<reference evidence="2 3" key="1">
    <citation type="journal article" date="2019" name="Genome Biol. Evol.">
        <title>Day and night: Metabolic profiles and evolutionary relationships of six axenic non-marine cyanobacteria.</title>
        <authorList>
            <person name="Will S.E."/>
            <person name="Henke P."/>
            <person name="Boedeker C."/>
            <person name="Huang S."/>
            <person name="Brinkmann H."/>
            <person name="Rohde M."/>
            <person name="Jarek M."/>
            <person name="Friedl T."/>
            <person name="Seufert S."/>
            <person name="Schumacher M."/>
            <person name="Overmann J."/>
            <person name="Neumann-Schaal M."/>
            <person name="Petersen J."/>
        </authorList>
    </citation>
    <scope>NUCLEOTIDE SEQUENCE [LARGE SCALE GENOMIC DNA]</scope>
    <source>
        <strain evidence="2 3">SAG 39.79</strain>
    </source>
</reference>
<dbReference type="GO" id="GO:0016779">
    <property type="term" value="F:nucleotidyltransferase activity"/>
    <property type="evidence" value="ECO:0007669"/>
    <property type="project" value="InterPro"/>
</dbReference>
<accession>A0AB37UBN8</accession>
<protein>
    <recommendedName>
        <fullName evidence="1">Mannose-6-phosphate isomerase type II C-terminal domain-containing protein</fullName>
    </recommendedName>
</protein>
<comment type="caution">
    <text evidence="2">The sequence shown here is derived from an EMBL/GenBank/DDBJ whole genome shotgun (WGS) entry which is preliminary data.</text>
</comment>
<dbReference type="InterPro" id="IPR014710">
    <property type="entry name" value="RmlC-like_jellyroll"/>
</dbReference>
<name>A0AB37UBN8_9CYAN</name>
<dbReference type="Pfam" id="PF01050">
    <property type="entry name" value="MannoseP_isomer"/>
    <property type="match status" value="1"/>
</dbReference>
<dbReference type="Proteomes" id="UP000282574">
    <property type="component" value="Unassembled WGS sequence"/>
</dbReference>
<keyword evidence="3" id="KW-1185">Reference proteome</keyword>
<dbReference type="EMBL" id="RSCK01000084">
    <property type="protein sequence ID" value="RUT04547.1"/>
    <property type="molecule type" value="Genomic_DNA"/>
</dbReference>
<proteinExistence type="predicted"/>
<feature type="domain" description="Mannose-6-phosphate isomerase type II C-terminal" evidence="1">
    <location>
        <begin position="56"/>
        <end position="146"/>
    </location>
</feature>
<dbReference type="GO" id="GO:0005976">
    <property type="term" value="P:polysaccharide metabolic process"/>
    <property type="evidence" value="ECO:0007669"/>
    <property type="project" value="InterPro"/>
</dbReference>
<evidence type="ECO:0000259" key="1">
    <source>
        <dbReference type="Pfam" id="PF01050"/>
    </source>
</evidence>
<dbReference type="InterPro" id="IPR001538">
    <property type="entry name" value="Man6P_isomerase-2_C"/>
</dbReference>
<dbReference type="SUPFAM" id="SSF51182">
    <property type="entry name" value="RmlC-like cupins"/>
    <property type="match status" value="1"/>
</dbReference>
<organism evidence="2 3">
    <name type="scientific">Chroococcidiopsis cubana SAG 39.79</name>
    <dbReference type="NCBI Taxonomy" id="388085"/>
    <lineage>
        <taxon>Bacteria</taxon>
        <taxon>Bacillati</taxon>
        <taxon>Cyanobacteriota</taxon>
        <taxon>Cyanophyceae</taxon>
        <taxon>Chroococcidiopsidales</taxon>
        <taxon>Chroococcidiopsidaceae</taxon>
        <taxon>Chroococcidiopsis</taxon>
    </lineage>
</organism>
<gene>
    <name evidence="2" type="ORF">DSM107010_57270</name>
</gene>
<sequence length="257" mass="29429">MESTIKLAPSMRKSNGSEKTINFSKKDLNLLDKSMASGVSLNFEQFNSSLDLDGLIQKPWGREYRIYADNFYDIWQLDILPGQSTSMHCHPRKETALLCLEGKARFHTLTESHALETTNFIRIRKGTFHATENVGNSPLKLVEIETPRNKFDLIRAKDKYGRQGHFYEKQTLDCKLTQMEQINSIADAKIRTSCIHNEYRFGIEAGRDIVCRRNLIFIISLGLNQAIAQDIQVFPGTTLPISSLEKDDFYFTIARNL</sequence>
<evidence type="ECO:0000313" key="3">
    <source>
        <dbReference type="Proteomes" id="UP000282574"/>
    </source>
</evidence>
<evidence type="ECO:0000313" key="2">
    <source>
        <dbReference type="EMBL" id="RUT04547.1"/>
    </source>
</evidence>
<dbReference type="Gene3D" id="2.60.120.10">
    <property type="entry name" value="Jelly Rolls"/>
    <property type="match status" value="1"/>
</dbReference>